<gene>
    <name evidence="2" type="ORF">ANDGO_00018</name>
</gene>
<sequence length="597" mass="60255">MSTRSPSPPTVPSLCPVCFPPKRSVRGGSRSSSTQDGELVASTGSLGNPNAASNDASVSLFCEEHMGLKIDIVVGASSPNPSQLLNMMSNPQLLSTAVWNDDSPALLQTSLPVQSAPMLSSSSTSTSTSTTAPSLSSAASSSSNSAPASAAGSTSGSGMIGNSTGANTATTSAASNNTNASSSSSNNNNNNNNSSSSGISLKCLRVSYCSRCHAYRLSEHAPSEQHRHYKVCLLCAAAVRIDRFEKGLSGRGAAAAAAAAAAGAAGSGAGTPGSQAPMPKARKRGRVDIDSTIPGTSLDSILTTAGPISSAPSSSTASGPASPYAGWSPALGLLYDGIRMVRDSSLILGVTIHDRLSHLLSSFLEFNAVWATPYAISSAFPFPYSSPNSGSSAPASGPSTGINDAWKPCTLYPAFSLAQLSRLSESLSLLLRYFDGRLPSSSEGWSTFLMHSLERELLVLSRVIAAIDPHSQGLLPAAPMSGAGMPGISSTQGLSALNVVAMGASSQTPGVVALAAGASNASGSSAMDEKNRKVPVVVVGRVNPPGVICTPLSNSNTSNANSAPMVDDAADVTSSAIPMGSLNSSTTGSASNDSVWT</sequence>
<evidence type="ECO:0000256" key="1">
    <source>
        <dbReference type="SAM" id="MobiDB-lite"/>
    </source>
</evidence>
<dbReference type="EMBL" id="VRVR01000035">
    <property type="protein sequence ID" value="KAF0852469.1"/>
    <property type="molecule type" value="Genomic_DNA"/>
</dbReference>
<protein>
    <submittedName>
        <fullName evidence="2">Putative mitochondrial protein</fullName>
    </submittedName>
</protein>
<accession>A0A8K0AJ80</accession>
<keyword evidence="3" id="KW-1185">Reference proteome</keyword>
<feature type="region of interest" description="Disordered" evidence="1">
    <location>
        <begin position="265"/>
        <end position="300"/>
    </location>
</feature>
<evidence type="ECO:0000313" key="2">
    <source>
        <dbReference type="EMBL" id="KAF0852469.1"/>
    </source>
</evidence>
<name>A0A8K0AJ80_ANDGO</name>
<dbReference type="AlphaFoldDB" id="A0A8K0AJ80"/>
<organism evidence="2 3">
    <name type="scientific">Andalucia godoyi</name>
    <name type="common">Flagellate</name>
    <dbReference type="NCBI Taxonomy" id="505711"/>
    <lineage>
        <taxon>Eukaryota</taxon>
        <taxon>Discoba</taxon>
        <taxon>Jakobida</taxon>
        <taxon>Andalucina</taxon>
        <taxon>Andaluciidae</taxon>
        <taxon>Andalucia</taxon>
    </lineage>
</organism>
<evidence type="ECO:0000313" key="3">
    <source>
        <dbReference type="Proteomes" id="UP000799049"/>
    </source>
</evidence>
<feature type="region of interest" description="Disordered" evidence="1">
    <location>
        <begin position="577"/>
        <end position="597"/>
    </location>
</feature>
<reference evidence="2" key="1">
    <citation type="submission" date="2019-09" db="EMBL/GenBank/DDBJ databases">
        <title>The Mitochondrial Proteome of the Jakobid, Andalucia godoyi, a Protist With the Most Gene-Rich and Bacteria-Like Mitochondrial Genome.</title>
        <authorList>
            <person name="Gray M.W."/>
            <person name="Burger G."/>
            <person name="Derelle R."/>
            <person name="Klimes V."/>
            <person name="Leger M."/>
            <person name="Sarrasin M."/>
            <person name="Vlcek C."/>
            <person name="Roger A.J."/>
            <person name="Elias M."/>
            <person name="Lang B.F."/>
        </authorList>
    </citation>
    <scope>NUCLEOTIDE SEQUENCE</scope>
    <source>
        <strain evidence="2">And28</strain>
    </source>
</reference>
<comment type="caution">
    <text evidence="2">The sequence shown here is derived from an EMBL/GenBank/DDBJ whole genome shotgun (WGS) entry which is preliminary data.</text>
</comment>
<proteinExistence type="predicted"/>
<dbReference type="Proteomes" id="UP000799049">
    <property type="component" value="Unassembled WGS sequence"/>
</dbReference>
<feature type="region of interest" description="Disordered" evidence="1">
    <location>
        <begin position="22"/>
        <end position="50"/>
    </location>
</feature>
<feature type="region of interest" description="Disordered" evidence="1">
    <location>
        <begin position="116"/>
        <end position="196"/>
    </location>
</feature>